<dbReference type="PANTHER" id="PTHR45080">
    <property type="entry name" value="CONTACTIN 5"/>
    <property type="match status" value="1"/>
</dbReference>
<keyword evidence="5" id="KW-1185">Reference proteome</keyword>
<dbReference type="Pfam" id="PF07679">
    <property type="entry name" value="I-set"/>
    <property type="match status" value="1"/>
</dbReference>
<keyword evidence="1" id="KW-0732">Signal</keyword>
<dbReference type="InterPro" id="IPR003598">
    <property type="entry name" value="Ig_sub2"/>
</dbReference>
<dbReference type="EMBL" id="CALNXK010000025">
    <property type="protein sequence ID" value="CAH3112957.1"/>
    <property type="molecule type" value="Genomic_DNA"/>
</dbReference>
<feature type="domain" description="Ig-like" evidence="3">
    <location>
        <begin position="456"/>
        <end position="554"/>
    </location>
</feature>
<dbReference type="InterPro" id="IPR036179">
    <property type="entry name" value="Ig-like_dom_sf"/>
</dbReference>
<comment type="caution">
    <text evidence="4">The sequence shown here is derived from an EMBL/GenBank/DDBJ whole genome shotgun (WGS) entry which is preliminary data.</text>
</comment>
<sequence length="772" mass="85625">MGESRGILISFALCSVGVGSLKFLQDPPPIQASHVGWSVDYNCSTDDPNATVLLLKSTDFEFSFKVFPVTPNKLLLREQVFTIVNLNISDGGYYKCKATDQSGQTIQWNTGSMLFVQSAQLPRHFVLIPNKSIYVLKGKSGEVTCEAESPSVSTLKWEKEQDDKSYAAVPNSQVNITKDTKYVRATLKITNAQFADTGIYKCTVSVPPNKSDYKLTKIEVKALSAPSIQPYTGQTEVLEGSTKDIKCVTEGSPKPTVDWYRNGKKMNVTNCHSNPQSCDKVDYEVYEEGDGSSGRHTIYTVQVLKIRSALYPRDFGDFKCVASNGVSPDAELIVSLDVQVKPTLKERLDAVAVVEGKEVEVSCRVARSNPLPTFIWQYAFKNLECDIHSGTCVPKEDKWITVPSQLLFPNSSTPTNESTVKIAKDQQNAFYLCQAFNSLGNDSQILRFVRFVKSDPKVEIDTVKTMTEVNEKSTLQVFCIFRIGGDWGLLFAKDGEKIDLSDPRVNVTIFENLPKETERLFKLTIKNVTLNDTGEYGCTLSVLFPTLLDAINITVKAPKAPNIKDITNVTVLQEPQGGNLELFCDVTGNPEPTITWYFYKDGKGDPLVVNKQKYNLGGNKDNCRSRTKGYYFLQPDDARALVICTPEFEHHQGKYSCHANNTVGWQSKSAFVNVEIAPVIVEPKEHDTPLSLKIGDPLNIICVAKGSPAPNVTWSDNNTGIAVSPTSTNSQRLIINSIQDKDFGFYTCIASNKLKDTMVSVEIMKGKIYFTC</sequence>
<organism evidence="4 5">
    <name type="scientific">Porites lobata</name>
    <dbReference type="NCBI Taxonomy" id="104759"/>
    <lineage>
        <taxon>Eukaryota</taxon>
        <taxon>Metazoa</taxon>
        <taxon>Cnidaria</taxon>
        <taxon>Anthozoa</taxon>
        <taxon>Hexacorallia</taxon>
        <taxon>Scleractinia</taxon>
        <taxon>Fungiina</taxon>
        <taxon>Poritidae</taxon>
        <taxon>Porites</taxon>
    </lineage>
</organism>
<dbReference type="InterPro" id="IPR013098">
    <property type="entry name" value="Ig_I-set"/>
</dbReference>
<feature type="domain" description="Ig-like" evidence="3">
    <location>
        <begin position="678"/>
        <end position="760"/>
    </location>
</feature>
<keyword evidence="2" id="KW-1015">Disulfide bond</keyword>
<protein>
    <recommendedName>
        <fullName evidence="3">Ig-like domain-containing protein</fullName>
    </recommendedName>
</protein>
<reference evidence="4 5" key="1">
    <citation type="submission" date="2022-05" db="EMBL/GenBank/DDBJ databases">
        <authorList>
            <consortium name="Genoscope - CEA"/>
            <person name="William W."/>
        </authorList>
    </citation>
    <scope>NUCLEOTIDE SEQUENCE [LARGE SCALE GENOMIC DNA]</scope>
</reference>
<dbReference type="CDD" id="cd00096">
    <property type="entry name" value="Ig"/>
    <property type="match status" value="2"/>
</dbReference>
<evidence type="ECO:0000259" key="3">
    <source>
        <dbReference type="PROSITE" id="PS50835"/>
    </source>
</evidence>
<dbReference type="PANTHER" id="PTHR45080:SF8">
    <property type="entry name" value="IG-LIKE DOMAIN-CONTAINING PROTEIN"/>
    <property type="match status" value="1"/>
</dbReference>
<dbReference type="SMART" id="SM00409">
    <property type="entry name" value="IG"/>
    <property type="match status" value="7"/>
</dbReference>
<dbReference type="SMART" id="SM00408">
    <property type="entry name" value="IGc2"/>
    <property type="match status" value="6"/>
</dbReference>
<evidence type="ECO:0000313" key="4">
    <source>
        <dbReference type="EMBL" id="CAH3112957.1"/>
    </source>
</evidence>
<feature type="domain" description="Ig-like" evidence="3">
    <location>
        <begin position="122"/>
        <end position="216"/>
    </location>
</feature>
<accession>A0ABN8NKG6</accession>
<evidence type="ECO:0000313" key="5">
    <source>
        <dbReference type="Proteomes" id="UP001159405"/>
    </source>
</evidence>
<gene>
    <name evidence="4" type="ORF">PLOB_00021573</name>
</gene>
<dbReference type="Proteomes" id="UP001159405">
    <property type="component" value="Unassembled WGS sequence"/>
</dbReference>
<dbReference type="Gene3D" id="2.60.40.10">
    <property type="entry name" value="Immunoglobulins"/>
    <property type="match status" value="6"/>
</dbReference>
<dbReference type="PROSITE" id="PS50835">
    <property type="entry name" value="IG_LIKE"/>
    <property type="match status" value="7"/>
</dbReference>
<feature type="domain" description="Ig-like" evidence="3">
    <location>
        <begin position="226"/>
        <end position="333"/>
    </location>
</feature>
<evidence type="ECO:0000256" key="2">
    <source>
        <dbReference type="ARBA" id="ARBA00023157"/>
    </source>
</evidence>
<name>A0ABN8NKG6_9CNID</name>
<proteinExistence type="predicted"/>
<dbReference type="Pfam" id="PF13927">
    <property type="entry name" value="Ig_3"/>
    <property type="match status" value="3"/>
</dbReference>
<feature type="domain" description="Ig-like" evidence="3">
    <location>
        <begin position="342"/>
        <end position="447"/>
    </location>
</feature>
<dbReference type="SUPFAM" id="SSF48726">
    <property type="entry name" value="Immunoglobulin"/>
    <property type="match status" value="6"/>
</dbReference>
<evidence type="ECO:0000256" key="1">
    <source>
        <dbReference type="ARBA" id="ARBA00022729"/>
    </source>
</evidence>
<dbReference type="InterPro" id="IPR013783">
    <property type="entry name" value="Ig-like_fold"/>
</dbReference>
<dbReference type="InterPro" id="IPR050958">
    <property type="entry name" value="Cell_Adh-Cytoskel_Orgn"/>
</dbReference>
<feature type="domain" description="Ig-like" evidence="3">
    <location>
        <begin position="561"/>
        <end position="673"/>
    </location>
</feature>
<dbReference type="InterPro" id="IPR007110">
    <property type="entry name" value="Ig-like_dom"/>
</dbReference>
<feature type="domain" description="Ig-like" evidence="3">
    <location>
        <begin position="1"/>
        <end position="107"/>
    </location>
</feature>
<dbReference type="InterPro" id="IPR003599">
    <property type="entry name" value="Ig_sub"/>
</dbReference>